<dbReference type="InterPro" id="IPR002885">
    <property type="entry name" value="PPR_rpt"/>
</dbReference>
<accession>A0A5B7BL98</accession>
<evidence type="ECO:0008006" key="4">
    <source>
        <dbReference type="Google" id="ProtNLM"/>
    </source>
</evidence>
<dbReference type="PANTHER" id="PTHR47932:SF63">
    <property type="entry name" value="OS08G0290000 PROTEIN"/>
    <property type="match status" value="1"/>
</dbReference>
<dbReference type="EMBL" id="GHES01038978">
    <property type="protein sequence ID" value="MPA69537.1"/>
    <property type="molecule type" value="Transcribed_RNA"/>
</dbReference>
<dbReference type="GO" id="GO:0003729">
    <property type="term" value="F:mRNA binding"/>
    <property type="evidence" value="ECO:0007669"/>
    <property type="project" value="TreeGrafter"/>
</dbReference>
<reference evidence="3" key="1">
    <citation type="submission" date="2019-08" db="EMBL/GenBank/DDBJ databases">
        <title>Reference gene set and small RNA set construction with multiple tissues from Davidia involucrata Baill.</title>
        <authorList>
            <person name="Yang H."/>
            <person name="Zhou C."/>
            <person name="Li G."/>
            <person name="Wang J."/>
            <person name="Gao P."/>
            <person name="Wang M."/>
            <person name="Wang R."/>
            <person name="Zhao Y."/>
        </authorList>
    </citation>
    <scope>NUCLEOTIDE SEQUENCE</scope>
    <source>
        <tissue evidence="3">Mixed with DoveR01_LX</tissue>
    </source>
</reference>
<dbReference type="NCBIfam" id="TIGR00756">
    <property type="entry name" value="PPR"/>
    <property type="match status" value="1"/>
</dbReference>
<evidence type="ECO:0000256" key="1">
    <source>
        <dbReference type="ARBA" id="ARBA00022737"/>
    </source>
</evidence>
<evidence type="ECO:0000256" key="2">
    <source>
        <dbReference type="PROSITE-ProRule" id="PRU00708"/>
    </source>
</evidence>
<dbReference type="Gene3D" id="1.25.40.10">
    <property type="entry name" value="Tetratricopeptide repeat domain"/>
    <property type="match status" value="1"/>
</dbReference>
<dbReference type="PANTHER" id="PTHR47932">
    <property type="entry name" value="ATPASE EXPRESSION PROTEIN 3"/>
    <property type="match status" value="1"/>
</dbReference>
<organism evidence="3">
    <name type="scientific">Davidia involucrata</name>
    <name type="common">Dove tree</name>
    <dbReference type="NCBI Taxonomy" id="16924"/>
    <lineage>
        <taxon>Eukaryota</taxon>
        <taxon>Viridiplantae</taxon>
        <taxon>Streptophyta</taxon>
        <taxon>Embryophyta</taxon>
        <taxon>Tracheophyta</taxon>
        <taxon>Spermatophyta</taxon>
        <taxon>Magnoliopsida</taxon>
        <taxon>eudicotyledons</taxon>
        <taxon>Gunneridae</taxon>
        <taxon>Pentapetalae</taxon>
        <taxon>asterids</taxon>
        <taxon>Cornales</taxon>
        <taxon>Nyssaceae</taxon>
        <taxon>Davidia</taxon>
    </lineage>
</organism>
<gene>
    <name evidence="3" type="ORF">Din_038978</name>
</gene>
<keyword evidence="1" id="KW-0677">Repeat</keyword>
<evidence type="ECO:0000313" key="3">
    <source>
        <dbReference type="EMBL" id="MPA69537.1"/>
    </source>
</evidence>
<dbReference type="AlphaFoldDB" id="A0A5B7BL98"/>
<dbReference type="PROSITE" id="PS51375">
    <property type="entry name" value="PPR"/>
    <property type="match status" value="1"/>
</dbReference>
<sequence>MIVAEMEAKTCNPDKLTFTILIIGHCMKGRMLEAIHIFNKMLAIGCAPDTITINSLISCLLKAGLPNVAFRIMQKAPEDLKLGVSSLRRTIPFRTNMDIPVAV</sequence>
<proteinExistence type="predicted"/>
<name>A0A5B7BL98_DAVIN</name>
<dbReference type="Pfam" id="PF13041">
    <property type="entry name" value="PPR_2"/>
    <property type="match status" value="1"/>
</dbReference>
<protein>
    <recommendedName>
        <fullName evidence="4">Pentatricopeptide repeat-containing protein</fullName>
    </recommendedName>
</protein>
<feature type="repeat" description="PPR" evidence="2">
    <location>
        <begin position="14"/>
        <end position="48"/>
    </location>
</feature>
<dbReference type="InterPro" id="IPR011990">
    <property type="entry name" value="TPR-like_helical_dom_sf"/>
</dbReference>